<feature type="transmembrane region" description="Helical" evidence="1">
    <location>
        <begin position="180"/>
        <end position="203"/>
    </location>
</feature>
<dbReference type="PANTHER" id="PTHR43471">
    <property type="entry name" value="ABC TRANSPORTER PERMEASE"/>
    <property type="match status" value="1"/>
</dbReference>
<proteinExistence type="predicted"/>
<dbReference type="PANTHER" id="PTHR43471:SF1">
    <property type="entry name" value="ABC TRANSPORTER PERMEASE PROTEIN NOSY-RELATED"/>
    <property type="match status" value="1"/>
</dbReference>
<feature type="transmembrane region" description="Helical" evidence="1">
    <location>
        <begin position="108"/>
        <end position="128"/>
    </location>
</feature>
<dbReference type="Proteomes" id="UP000253273">
    <property type="component" value="Chromosome"/>
</dbReference>
<evidence type="ECO:0008006" key="4">
    <source>
        <dbReference type="Google" id="ProtNLM"/>
    </source>
</evidence>
<feature type="transmembrane region" description="Helical" evidence="1">
    <location>
        <begin position="24"/>
        <end position="43"/>
    </location>
</feature>
<feature type="transmembrane region" description="Helical" evidence="1">
    <location>
        <begin position="148"/>
        <end position="173"/>
    </location>
</feature>
<dbReference type="RefSeq" id="WP_114586340.1">
    <property type="nucleotide sequence ID" value="NZ_CP031150.1"/>
</dbReference>
<reference evidence="2 3" key="1">
    <citation type="submission" date="2018-07" db="EMBL/GenBank/DDBJ databases">
        <title>Genome sequences of Haloplanus sp. CBA1113.</title>
        <authorList>
            <person name="Kim Y.B."/>
            <person name="Roh S.W."/>
        </authorList>
    </citation>
    <scope>NUCLEOTIDE SEQUENCE [LARGE SCALE GENOMIC DNA]</scope>
    <source>
        <strain evidence="2 3">CBA1113</strain>
    </source>
</reference>
<accession>A0A345E4T6</accession>
<dbReference type="AlphaFoldDB" id="A0A345E4T6"/>
<evidence type="ECO:0000256" key="1">
    <source>
        <dbReference type="SAM" id="Phobius"/>
    </source>
</evidence>
<keyword evidence="1" id="KW-0472">Membrane</keyword>
<keyword evidence="3" id="KW-1185">Reference proteome</keyword>
<protein>
    <recommendedName>
        <fullName evidence="4">Copper ABC transporter permease</fullName>
    </recommendedName>
</protein>
<feature type="transmembrane region" description="Helical" evidence="1">
    <location>
        <begin position="243"/>
        <end position="268"/>
    </location>
</feature>
<keyword evidence="1" id="KW-1133">Transmembrane helix</keyword>
<dbReference type="GO" id="GO:0005886">
    <property type="term" value="C:plasma membrane"/>
    <property type="evidence" value="ECO:0007669"/>
    <property type="project" value="UniProtKB-SubCell"/>
</dbReference>
<evidence type="ECO:0000313" key="3">
    <source>
        <dbReference type="Proteomes" id="UP000253273"/>
    </source>
</evidence>
<name>A0A345E4T6_9EURY</name>
<sequence>MTGGFDGFWAVFAREVRGAARSRTYLLLALALAIVVFGLAEAGNGPAAGYVPTVVDVLLVVEVLVPAVAFAVGYRSITDDAVRGTLDVLATYPLPPWAYVAGVYAGRAVALLSVVSAPILILGVVVAVSAGPETTVFASHRGVDSPLLFVRFVALTATFALTALAIAVAISALADSRRRAILLALVGLLVVVVGADVTVLRALTGGLADADPGILLGLSPASAYRGLVFETVLYVAFSERAGFVSVPVAVAGLLGWSVLGLLVATLAVRSRRATVGLVEWLRA</sequence>
<dbReference type="EMBL" id="CP031150">
    <property type="protein sequence ID" value="AXG07208.1"/>
    <property type="molecule type" value="Genomic_DNA"/>
</dbReference>
<organism evidence="2 3">
    <name type="scientific">Haloplanus rubicundus</name>
    <dbReference type="NCBI Taxonomy" id="1547898"/>
    <lineage>
        <taxon>Archaea</taxon>
        <taxon>Methanobacteriati</taxon>
        <taxon>Methanobacteriota</taxon>
        <taxon>Stenosarchaea group</taxon>
        <taxon>Halobacteria</taxon>
        <taxon>Halobacteriales</taxon>
        <taxon>Haloferacaceae</taxon>
        <taxon>Haloplanus</taxon>
    </lineage>
</organism>
<gene>
    <name evidence="2" type="ORF">DU500_12685</name>
</gene>
<dbReference type="OrthoDB" id="313530at2157"/>
<evidence type="ECO:0000313" key="2">
    <source>
        <dbReference type="EMBL" id="AXG07208.1"/>
    </source>
</evidence>
<dbReference type="KEGG" id="haj:DU500_12685"/>
<dbReference type="GO" id="GO:0140359">
    <property type="term" value="F:ABC-type transporter activity"/>
    <property type="evidence" value="ECO:0007669"/>
    <property type="project" value="InterPro"/>
</dbReference>
<keyword evidence="1" id="KW-0812">Transmembrane</keyword>
<feature type="transmembrane region" description="Helical" evidence="1">
    <location>
        <begin position="49"/>
        <end position="74"/>
    </location>
</feature>
<dbReference type="Pfam" id="PF12679">
    <property type="entry name" value="ABC2_membrane_2"/>
    <property type="match status" value="1"/>
</dbReference>
<dbReference type="GeneID" id="37284256"/>